<dbReference type="InterPro" id="IPR024301">
    <property type="entry name" value="Amidase_6"/>
</dbReference>
<evidence type="ECO:0000256" key="2">
    <source>
        <dbReference type="SAM" id="SignalP"/>
    </source>
</evidence>
<protein>
    <submittedName>
        <fullName evidence="4">Amidase domain-containing protein</fullName>
    </submittedName>
</protein>
<keyword evidence="5" id="KW-1185">Reference proteome</keyword>
<proteinExistence type="predicted"/>
<reference evidence="5" key="1">
    <citation type="journal article" date="2019" name="Int. J. Syst. Evol. Microbiol.">
        <title>The Global Catalogue of Microorganisms (GCM) 10K type strain sequencing project: providing services to taxonomists for standard genome sequencing and annotation.</title>
        <authorList>
            <consortium name="The Broad Institute Genomics Platform"/>
            <consortium name="The Broad Institute Genome Sequencing Center for Infectious Disease"/>
            <person name="Wu L."/>
            <person name="Ma J."/>
        </authorList>
    </citation>
    <scope>NUCLEOTIDE SEQUENCE [LARGE SCALE GENOMIC DNA]</scope>
    <source>
        <strain evidence="5">KCTC 5701</strain>
    </source>
</reference>
<evidence type="ECO:0000313" key="4">
    <source>
        <dbReference type="EMBL" id="MFC5655029.1"/>
    </source>
</evidence>
<comment type="caution">
    <text evidence="4">The sequence shown here is derived from an EMBL/GenBank/DDBJ whole genome shotgun (WGS) entry which is preliminary data.</text>
</comment>
<sequence>MQRRLATAAATTAAILALVDIPVNALPNANASVSDTDTSALTEIAEDYFQQRANMLTSNAPTDRFAATPVKTTRTMAAETQDDLAALIAKGDRYQEVDGGYTKAQVDVSLTESTVSGQKATLRLTEHTRLYLPFTQEEIDDGAPEYEEESLPHTVTFTKAEDGSWLLASDEADVEAGGPTPTTQVSAVDVEPETTDGGGKADEDEGSKEGSSSTTPTGGTETGSGLVKPAATASYNYSKMEHYANQYWDDHNPAFRTYSGNDCTNFLSQIMRAGGWHNAGVSIAQRSSNKVWFYGSSAITTSYTWGGAENWYWFAVKHSKRTKVLRSVWDMLTTDVLQADWNRNGVIDHSMFVTKKYRGVPYLTYHTTDTHNKSLKKILSDAPRAFYYAHRT</sequence>
<evidence type="ECO:0000256" key="1">
    <source>
        <dbReference type="SAM" id="MobiDB-lite"/>
    </source>
</evidence>
<dbReference type="Proteomes" id="UP001596065">
    <property type="component" value="Unassembled WGS sequence"/>
</dbReference>
<dbReference type="PANTHER" id="PTHR40032">
    <property type="entry name" value="EXPORTED PROTEIN-RELATED"/>
    <property type="match status" value="1"/>
</dbReference>
<dbReference type="PANTHER" id="PTHR40032:SF1">
    <property type="entry name" value="EXPORTED PROTEIN"/>
    <property type="match status" value="1"/>
</dbReference>
<feature type="chain" id="PRO_5046399753" evidence="2">
    <location>
        <begin position="26"/>
        <end position="392"/>
    </location>
</feature>
<name>A0ABW0WDE1_STRNO</name>
<evidence type="ECO:0000313" key="5">
    <source>
        <dbReference type="Proteomes" id="UP001596065"/>
    </source>
</evidence>
<dbReference type="EMBL" id="JBHSOE010000006">
    <property type="protein sequence ID" value="MFC5655029.1"/>
    <property type="molecule type" value="Genomic_DNA"/>
</dbReference>
<dbReference type="Pfam" id="PF12671">
    <property type="entry name" value="Amidase_6"/>
    <property type="match status" value="1"/>
</dbReference>
<evidence type="ECO:0000259" key="3">
    <source>
        <dbReference type="Pfam" id="PF12671"/>
    </source>
</evidence>
<gene>
    <name evidence="4" type="ORF">ACFP3J_05935</name>
</gene>
<keyword evidence="2" id="KW-0732">Signal</keyword>
<accession>A0ABW0WDE1</accession>
<dbReference type="RefSeq" id="WP_344346780.1">
    <property type="nucleotide sequence ID" value="NZ_BAAASM010000006.1"/>
</dbReference>
<feature type="compositionally biased region" description="Low complexity" evidence="1">
    <location>
        <begin position="209"/>
        <end position="225"/>
    </location>
</feature>
<organism evidence="4 5">
    <name type="scientific">Streptomyces nogalater</name>
    <dbReference type="NCBI Taxonomy" id="38314"/>
    <lineage>
        <taxon>Bacteria</taxon>
        <taxon>Bacillati</taxon>
        <taxon>Actinomycetota</taxon>
        <taxon>Actinomycetes</taxon>
        <taxon>Kitasatosporales</taxon>
        <taxon>Streptomycetaceae</taxon>
        <taxon>Streptomyces</taxon>
    </lineage>
</organism>
<feature type="region of interest" description="Disordered" evidence="1">
    <location>
        <begin position="173"/>
        <end position="227"/>
    </location>
</feature>
<feature type="domain" description="Putative amidase" evidence="3">
    <location>
        <begin position="234"/>
        <end position="387"/>
    </location>
</feature>
<feature type="signal peptide" evidence="2">
    <location>
        <begin position="1"/>
        <end position="25"/>
    </location>
</feature>